<sequence length="213" mass="23704">MLLLRRYLVAGLLVWLPLVAVYLVVRTLVRWMDSSLLLLPLQYRPETLLGTTIPGLGVLLSLLILLFTGLVAANLFGRKLVRLWERLLARIPLVRSVYSAVKQLVETMFSDNGDSFRKVVLVEFPRRGLWTLGFLTSSDVGEAQQKIGCEVLNVYIPTTPNPTGGYFVMVPKEEVQELEMSVDDGLKMLLSMGAIVPPPAKPEDELAQAEAKP</sequence>
<evidence type="ECO:0000256" key="1">
    <source>
        <dbReference type="SAM" id="Phobius"/>
    </source>
</evidence>
<keyword evidence="1" id="KW-1133">Transmembrane helix</keyword>
<comment type="caution">
    <text evidence="2">The sequence shown here is derived from an EMBL/GenBank/DDBJ whole genome shotgun (WGS) entry which is preliminary data.</text>
</comment>
<dbReference type="Proteomes" id="UP000051276">
    <property type="component" value="Unassembled WGS sequence"/>
</dbReference>
<keyword evidence="5" id="KW-1185">Reference proteome</keyword>
<name>A0A0T5YZ33_9GAMM</name>
<evidence type="ECO:0000313" key="2">
    <source>
        <dbReference type="EMBL" id="KRT55803.1"/>
    </source>
</evidence>
<evidence type="ECO:0000313" key="3">
    <source>
        <dbReference type="EMBL" id="KRT56877.1"/>
    </source>
</evidence>
<evidence type="ECO:0000313" key="4">
    <source>
        <dbReference type="Proteomes" id="UP000051276"/>
    </source>
</evidence>
<dbReference type="RefSeq" id="WP_057955419.1">
    <property type="nucleotide sequence ID" value="NZ_KQ556879.1"/>
</dbReference>
<reference evidence="4 5" key="1">
    <citation type="submission" date="2015-11" db="EMBL/GenBank/DDBJ databases">
        <title>The genome of Candidatus Endoriftia persephone in Ridgeia piscesae and population structure of the North Eastern Pacific vestimentiferan symbionts.</title>
        <authorList>
            <person name="Perez M."/>
            <person name="Juniper K.S."/>
        </authorList>
    </citation>
    <scope>NUCLEOTIDE SEQUENCE [LARGE SCALE GENOMIC DNA]</scope>
    <source>
        <strain evidence="3">Ind10</strain>
        <strain evidence="2">Ind11</strain>
    </source>
</reference>
<evidence type="ECO:0000313" key="5">
    <source>
        <dbReference type="Proteomes" id="UP000051634"/>
    </source>
</evidence>
<protein>
    <submittedName>
        <fullName evidence="2">Putative membrane protein</fullName>
    </submittedName>
</protein>
<dbReference type="PATRIC" id="fig|54398.3.peg.2502"/>
<dbReference type="Pfam" id="PF04367">
    <property type="entry name" value="DUF502"/>
    <property type="match status" value="1"/>
</dbReference>
<dbReference type="InterPro" id="IPR007462">
    <property type="entry name" value="COV1-like"/>
</dbReference>
<dbReference type="STRING" id="54398.Ga0074115_12452"/>
<gene>
    <name evidence="2" type="ORF">Ga0074115_12452</name>
    <name evidence="3" type="ORF">Ga0076813_10514</name>
</gene>
<dbReference type="EMBL" id="LDXT01000073">
    <property type="protein sequence ID" value="KRT55803.1"/>
    <property type="molecule type" value="Genomic_DNA"/>
</dbReference>
<dbReference type="PANTHER" id="PTHR31876:SF26">
    <property type="entry name" value="PROTEIN LIKE COV 2"/>
    <property type="match status" value="1"/>
</dbReference>
<proteinExistence type="predicted"/>
<keyword evidence="1" id="KW-0472">Membrane</keyword>
<organism evidence="2 5">
    <name type="scientific">endosymbiont of Ridgeia piscesae</name>
    <dbReference type="NCBI Taxonomy" id="54398"/>
    <lineage>
        <taxon>Bacteria</taxon>
        <taxon>Pseudomonadati</taxon>
        <taxon>Pseudomonadota</taxon>
        <taxon>Gammaproteobacteria</taxon>
        <taxon>sulfur-oxidizing symbionts</taxon>
    </lineage>
</organism>
<feature type="transmembrane region" description="Helical" evidence="1">
    <location>
        <begin position="7"/>
        <end position="29"/>
    </location>
</feature>
<accession>A0A0T5YZ33</accession>
<dbReference type="AlphaFoldDB" id="A0A0T5YZ33"/>
<dbReference type="Proteomes" id="UP000051634">
    <property type="component" value="Unassembled WGS sequence"/>
</dbReference>
<dbReference type="OrthoDB" id="9780267at2"/>
<dbReference type="EMBL" id="LMXI01000643">
    <property type="protein sequence ID" value="KRT56877.1"/>
    <property type="molecule type" value="Genomic_DNA"/>
</dbReference>
<keyword evidence="1" id="KW-0812">Transmembrane</keyword>
<feature type="transmembrane region" description="Helical" evidence="1">
    <location>
        <begin position="49"/>
        <end position="76"/>
    </location>
</feature>
<dbReference type="PANTHER" id="PTHR31876">
    <property type="entry name" value="COV-LIKE PROTEIN 1"/>
    <property type="match status" value="1"/>
</dbReference>